<dbReference type="PIRSF" id="PIRSF014972">
    <property type="entry name" value="FlK"/>
    <property type="match status" value="1"/>
</dbReference>
<dbReference type="Pfam" id="PF22636">
    <property type="entry name" value="FlK"/>
    <property type="match status" value="1"/>
</dbReference>
<keyword evidence="3" id="KW-1185">Reference proteome</keyword>
<name>A0ABN6T8E3_9BURK</name>
<evidence type="ECO:0000259" key="1">
    <source>
        <dbReference type="Pfam" id="PF22636"/>
    </source>
</evidence>
<dbReference type="RefSeq" id="WP_281911680.1">
    <property type="nucleotide sequence ID" value="NZ_AP026966.1"/>
</dbReference>
<dbReference type="EMBL" id="AP026966">
    <property type="protein sequence ID" value="BDT56793.1"/>
    <property type="molecule type" value="Genomic_DNA"/>
</dbReference>
<sequence>MHPTFQPGLRFEWHYTVPERASVPQLYHDTLFCRDMPDVLATGYLVGMMELACLHGMMPYVDWPREQSLGTMVNFRHLAPTPPGMRLRIEGEVVEVEGRRVRFRVEAWDEVEKVCEGTHERCLIDTSRFADKLVRKQLSHSVVIDSQ</sequence>
<dbReference type="SUPFAM" id="SSF54637">
    <property type="entry name" value="Thioesterase/thiol ester dehydrase-isomerase"/>
    <property type="match status" value="1"/>
</dbReference>
<dbReference type="InterPro" id="IPR025540">
    <property type="entry name" value="FlK"/>
</dbReference>
<evidence type="ECO:0000313" key="3">
    <source>
        <dbReference type="Proteomes" id="UP001163336"/>
    </source>
</evidence>
<evidence type="ECO:0000313" key="2">
    <source>
        <dbReference type="EMBL" id="BDT56793.1"/>
    </source>
</evidence>
<feature type="domain" description="Fluoroacetyl-CoA-specific thioesterase-like" evidence="1">
    <location>
        <begin position="34"/>
        <end position="126"/>
    </location>
</feature>
<proteinExistence type="predicted"/>
<dbReference type="PANTHER" id="PTHR36934">
    <property type="entry name" value="BLR0278 PROTEIN"/>
    <property type="match status" value="1"/>
</dbReference>
<organism evidence="2 3">
    <name type="scientific">Massilia varians</name>
    <dbReference type="NCBI Taxonomy" id="457921"/>
    <lineage>
        <taxon>Bacteria</taxon>
        <taxon>Pseudomonadati</taxon>
        <taxon>Pseudomonadota</taxon>
        <taxon>Betaproteobacteria</taxon>
        <taxon>Burkholderiales</taxon>
        <taxon>Oxalobacteraceae</taxon>
        <taxon>Telluria group</taxon>
        <taxon>Massilia</taxon>
    </lineage>
</organism>
<dbReference type="InterPro" id="IPR054485">
    <property type="entry name" value="FlK-like_dom"/>
</dbReference>
<dbReference type="InterPro" id="IPR029069">
    <property type="entry name" value="HotDog_dom_sf"/>
</dbReference>
<protein>
    <submittedName>
        <fullName evidence="2">Thioesterase</fullName>
    </submittedName>
</protein>
<dbReference type="Gene3D" id="3.10.129.10">
    <property type="entry name" value="Hotdog Thioesterase"/>
    <property type="match status" value="1"/>
</dbReference>
<accession>A0ABN6T8E3</accession>
<dbReference type="PANTHER" id="PTHR36934:SF1">
    <property type="entry name" value="THIOESTERASE DOMAIN-CONTAINING PROTEIN"/>
    <property type="match status" value="1"/>
</dbReference>
<reference evidence="2" key="1">
    <citation type="submission" date="2022-11" db="EMBL/GenBank/DDBJ databases">
        <title>Isolation and characterization of PLA-degrading bacterium Massilia sp. from Antarctic soil.</title>
        <authorList>
            <person name="Sato K."/>
            <person name="Gomez-Fuentes C."/>
            <person name="Ahmad S.A."/>
            <person name="Zulkharnain A."/>
        </authorList>
    </citation>
    <scope>NUCLEOTIDE SEQUENCE</scope>
    <source>
        <strain evidence="2">N-3</strain>
    </source>
</reference>
<dbReference type="Proteomes" id="UP001163336">
    <property type="component" value="Chromosome"/>
</dbReference>
<gene>
    <name evidence="2" type="ORF">MasN3_02870</name>
</gene>
<dbReference type="CDD" id="cd03440">
    <property type="entry name" value="hot_dog"/>
    <property type="match status" value="1"/>
</dbReference>